<sequence>MFSSTSWPPLFVLLGLSLLLGIAIAYVLSKRNYANLKSITSLITAAKQGKPLPPPLREGRVTDEYSFILQNMIKTFLEQNYLKTQLSEHTYRLRYMEMLALQALRGRLEAQDEDAAAAIAERGQHIGLANTHKRLRRMYGAAAGVRILSKYGTGTIVALRIPLREEGEEDNELRSIGLIKDQAQTGKAREQAPGPLLSLQPPLRQAFSWPIKAHTAGRSR</sequence>
<gene>
    <name evidence="1" type="ORF">IDH44_25330</name>
</gene>
<organism evidence="1 2">
    <name type="scientific">Paenibacillus sabuli</name>
    <dbReference type="NCBI Taxonomy" id="2772509"/>
    <lineage>
        <taxon>Bacteria</taxon>
        <taxon>Bacillati</taxon>
        <taxon>Bacillota</taxon>
        <taxon>Bacilli</taxon>
        <taxon>Bacillales</taxon>
        <taxon>Paenibacillaceae</taxon>
        <taxon>Paenibacillus</taxon>
    </lineage>
</organism>
<keyword evidence="2" id="KW-1185">Reference proteome</keyword>
<dbReference type="RefSeq" id="WP_190921614.1">
    <property type="nucleotide sequence ID" value="NZ_JACXIZ010000071.1"/>
</dbReference>
<dbReference type="AlphaFoldDB" id="A0A927BX61"/>
<dbReference type="Proteomes" id="UP000621560">
    <property type="component" value="Unassembled WGS sequence"/>
</dbReference>
<proteinExistence type="predicted"/>
<protein>
    <submittedName>
        <fullName evidence="1">Uncharacterized protein</fullName>
    </submittedName>
</protein>
<reference evidence="1" key="1">
    <citation type="submission" date="2020-09" db="EMBL/GenBank/DDBJ databases">
        <title>A novel bacterium of genus Paenibacillus, isolated from South China Sea.</title>
        <authorList>
            <person name="Huang H."/>
            <person name="Mo K."/>
            <person name="Hu Y."/>
        </authorList>
    </citation>
    <scope>NUCLEOTIDE SEQUENCE</scope>
    <source>
        <strain evidence="1">IB182496</strain>
    </source>
</reference>
<dbReference type="EMBL" id="JACXIZ010000071">
    <property type="protein sequence ID" value="MBD2848516.1"/>
    <property type="molecule type" value="Genomic_DNA"/>
</dbReference>
<evidence type="ECO:0000313" key="1">
    <source>
        <dbReference type="EMBL" id="MBD2848516.1"/>
    </source>
</evidence>
<accession>A0A927BX61</accession>
<evidence type="ECO:0000313" key="2">
    <source>
        <dbReference type="Proteomes" id="UP000621560"/>
    </source>
</evidence>
<name>A0A927BX61_9BACL</name>
<comment type="caution">
    <text evidence="1">The sequence shown here is derived from an EMBL/GenBank/DDBJ whole genome shotgun (WGS) entry which is preliminary data.</text>
</comment>